<dbReference type="AlphaFoldDB" id="A0AAE3ZII2"/>
<keyword evidence="3" id="KW-1185">Reference proteome</keyword>
<name>A0AAE3ZII2_9ACTN</name>
<dbReference type="PANTHER" id="PTHR30157:SF0">
    <property type="entry name" value="NADPH-DEPENDENT FERRIC-CHELATE REDUCTASE"/>
    <property type="match status" value="1"/>
</dbReference>
<comment type="caution">
    <text evidence="2">The sequence shown here is derived from an EMBL/GenBank/DDBJ whole genome shotgun (WGS) entry which is preliminary data.</text>
</comment>
<dbReference type="Gene3D" id="2.40.30.10">
    <property type="entry name" value="Translation factors"/>
    <property type="match status" value="1"/>
</dbReference>
<evidence type="ECO:0000313" key="2">
    <source>
        <dbReference type="EMBL" id="MDR7320572.1"/>
    </source>
</evidence>
<accession>A0AAE3ZII2</accession>
<feature type="domain" description="FAD-binding FR-type" evidence="1">
    <location>
        <begin position="8"/>
        <end position="142"/>
    </location>
</feature>
<reference evidence="2 3" key="1">
    <citation type="submission" date="2023-07" db="EMBL/GenBank/DDBJ databases">
        <title>Sequencing the genomes of 1000 actinobacteria strains.</title>
        <authorList>
            <person name="Klenk H.-P."/>
        </authorList>
    </citation>
    <scope>NUCLEOTIDE SEQUENCE [LARGE SCALE GENOMIC DNA]</scope>
    <source>
        <strain evidence="2 3">DSM 44711</strain>
    </source>
</reference>
<dbReference type="InterPro" id="IPR013113">
    <property type="entry name" value="SIP_FAD-bd"/>
</dbReference>
<dbReference type="SUPFAM" id="SSF63380">
    <property type="entry name" value="Riboflavin synthase domain-like"/>
    <property type="match status" value="1"/>
</dbReference>
<dbReference type="GO" id="GO:0016491">
    <property type="term" value="F:oxidoreductase activity"/>
    <property type="evidence" value="ECO:0007669"/>
    <property type="project" value="InterPro"/>
</dbReference>
<sequence>MNDRPWAYSAFRVRVRAVRQLSPGFVRVTLAGESLRHFAPWGVDQRIKLVLPLPGGGTADFGLLDEPTPHPSHWYARWRALPAADRNVLRTYTPAAIRADAGEIDVDFVVHQPPGPASTWALTARPGDELVVTGPDVRAGYTGYGICWTPGDARDVLVVGDETAFPAIRNILADLHGDVRATVLVETADPADDLVSGAARDRHTVHPVRRATVHGHAVEAAVRAWADREADAARRLGTGFYAWLAGESGSVTRIRQHLTRDRGIDKERVSFLGYWKLGSALVP</sequence>
<dbReference type="EMBL" id="JAVDYC010000001">
    <property type="protein sequence ID" value="MDR7320572.1"/>
    <property type="molecule type" value="Genomic_DNA"/>
</dbReference>
<proteinExistence type="predicted"/>
<dbReference type="InterPro" id="IPR039261">
    <property type="entry name" value="FNR_nucleotide-bd"/>
</dbReference>
<dbReference type="Pfam" id="PF04954">
    <property type="entry name" value="SIP"/>
    <property type="match status" value="1"/>
</dbReference>
<dbReference type="PANTHER" id="PTHR30157">
    <property type="entry name" value="FERRIC REDUCTASE, NADPH-DEPENDENT"/>
    <property type="match status" value="1"/>
</dbReference>
<dbReference type="PROSITE" id="PS51384">
    <property type="entry name" value="FAD_FR"/>
    <property type="match status" value="1"/>
</dbReference>
<dbReference type="InterPro" id="IPR039374">
    <property type="entry name" value="SIP_fam"/>
</dbReference>
<dbReference type="InterPro" id="IPR017938">
    <property type="entry name" value="Riboflavin_synthase-like_b-brl"/>
</dbReference>
<dbReference type="InterPro" id="IPR017927">
    <property type="entry name" value="FAD-bd_FR_type"/>
</dbReference>
<dbReference type="RefSeq" id="WP_310409124.1">
    <property type="nucleotide sequence ID" value="NZ_JAVDYC010000001.1"/>
</dbReference>
<dbReference type="Gene3D" id="3.40.50.80">
    <property type="entry name" value="Nucleotide-binding domain of ferredoxin-NADP reductase (FNR) module"/>
    <property type="match status" value="1"/>
</dbReference>
<dbReference type="CDD" id="cd06193">
    <property type="entry name" value="siderophore_interacting"/>
    <property type="match status" value="1"/>
</dbReference>
<gene>
    <name evidence="2" type="ORF">J2S44_000822</name>
</gene>
<dbReference type="InterPro" id="IPR007037">
    <property type="entry name" value="SIP_rossman_dom"/>
</dbReference>
<evidence type="ECO:0000313" key="3">
    <source>
        <dbReference type="Proteomes" id="UP001183629"/>
    </source>
</evidence>
<protein>
    <submittedName>
        <fullName evidence="2">NADPH-dependent ferric siderophore reductase</fullName>
    </submittedName>
</protein>
<dbReference type="Pfam" id="PF08021">
    <property type="entry name" value="FAD_binding_9"/>
    <property type="match status" value="1"/>
</dbReference>
<evidence type="ECO:0000259" key="1">
    <source>
        <dbReference type="PROSITE" id="PS51384"/>
    </source>
</evidence>
<organism evidence="2 3">
    <name type="scientific">Catenuloplanes niger</name>
    <dbReference type="NCBI Taxonomy" id="587534"/>
    <lineage>
        <taxon>Bacteria</taxon>
        <taxon>Bacillati</taxon>
        <taxon>Actinomycetota</taxon>
        <taxon>Actinomycetes</taxon>
        <taxon>Micromonosporales</taxon>
        <taxon>Micromonosporaceae</taxon>
        <taxon>Catenuloplanes</taxon>
    </lineage>
</organism>
<dbReference type="Proteomes" id="UP001183629">
    <property type="component" value="Unassembled WGS sequence"/>
</dbReference>